<dbReference type="InterPro" id="IPR029063">
    <property type="entry name" value="SAM-dependent_MTases_sf"/>
</dbReference>
<comment type="subcellular location">
    <subcellularLocation>
        <location evidence="6">Cytoplasm</location>
    </subcellularLocation>
</comment>
<comment type="catalytic activity">
    <reaction evidence="6">
        <text>adenosine(37) in tRNA1(Val) + S-adenosyl-L-methionine = N(6)-methyladenosine(37) in tRNA1(Val) + S-adenosyl-L-homocysteine + H(+)</text>
        <dbReference type="Rhea" id="RHEA:43160"/>
        <dbReference type="Rhea" id="RHEA-COMP:10369"/>
        <dbReference type="Rhea" id="RHEA-COMP:10370"/>
        <dbReference type="ChEBI" id="CHEBI:15378"/>
        <dbReference type="ChEBI" id="CHEBI:57856"/>
        <dbReference type="ChEBI" id="CHEBI:59789"/>
        <dbReference type="ChEBI" id="CHEBI:74411"/>
        <dbReference type="ChEBI" id="CHEBI:74449"/>
        <dbReference type="EC" id="2.1.1.223"/>
    </reaction>
</comment>
<dbReference type="GO" id="GO:0016430">
    <property type="term" value="F:tRNA (adenine-N6)-methyltransferase activity"/>
    <property type="evidence" value="ECO:0007669"/>
    <property type="project" value="UniProtKB-UniRule"/>
</dbReference>
<evidence type="ECO:0000313" key="9">
    <source>
        <dbReference type="Proteomes" id="UP000236721"/>
    </source>
</evidence>
<name>A0A1H5UBU9_9VIBR</name>
<protein>
    <recommendedName>
        <fullName evidence="6">tRNA1(Val) (adenine(37)-N6)-methyltransferase</fullName>
        <ecNumber evidence="6">2.1.1.223</ecNumber>
    </recommendedName>
    <alternativeName>
        <fullName evidence="6">tRNA m6A37 methyltransferase</fullName>
    </alternativeName>
</protein>
<comment type="function">
    <text evidence="6">Specifically methylates the adenine in position 37 of tRNA(1)(Val) (anticodon cmo5UAC).</text>
</comment>
<keyword evidence="9" id="KW-1185">Reference proteome</keyword>
<dbReference type="SUPFAM" id="SSF53335">
    <property type="entry name" value="S-adenosyl-L-methionine-dependent methyltransferases"/>
    <property type="match status" value="1"/>
</dbReference>
<evidence type="ECO:0000256" key="3">
    <source>
        <dbReference type="ARBA" id="ARBA00022679"/>
    </source>
</evidence>
<dbReference type="PANTHER" id="PTHR47739">
    <property type="entry name" value="TRNA1(VAL) (ADENINE(37)-N6)-METHYLTRANSFERASE"/>
    <property type="match status" value="1"/>
</dbReference>
<dbReference type="InterPro" id="IPR002052">
    <property type="entry name" value="DNA_methylase_N6_adenine_CS"/>
</dbReference>
<keyword evidence="2 6" id="KW-0489">Methyltransferase</keyword>
<evidence type="ECO:0000256" key="6">
    <source>
        <dbReference type="HAMAP-Rule" id="MF_01872"/>
    </source>
</evidence>
<evidence type="ECO:0000256" key="5">
    <source>
        <dbReference type="ARBA" id="ARBA00022694"/>
    </source>
</evidence>
<dbReference type="GO" id="GO:0003676">
    <property type="term" value="F:nucleic acid binding"/>
    <property type="evidence" value="ECO:0007669"/>
    <property type="project" value="InterPro"/>
</dbReference>
<evidence type="ECO:0000313" key="8">
    <source>
        <dbReference type="EMBL" id="SEF72582.1"/>
    </source>
</evidence>
<evidence type="ECO:0000256" key="4">
    <source>
        <dbReference type="ARBA" id="ARBA00022691"/>
    </source>
</evidence>
<dbReference type="PANTHER" id="PTHR47739:SF1">
    <property type="entry name" value="TRNA1(VAL) (ADENINE(37)-N6)-METHYLTRANSFERASE"/>
    <property type="match status" value="1"/>
</dbReference>
<dbReference type="GO" id="GO:0032259">
    <property type="term" value="P:methylation"/>
    <property type="evidence" value="ECO:0007669"/>
    <property type="project" value="UniProtKB-KW"/>
</dbReference>
<comment type="similarity">
    <text evidence="6">Belongs to the methyltransferase superfamily. tRNA (adenine-N(6)-)-methyltransferase family.</text>
</comment>
<dbReference type="InterPro" id="IPR050210">
    <property type="entry name" value="tRNA_Adenine-N(6)_MTase"/>
</dbReference>
<accession>A0A1H5UBU9</accession>
<dbReference type="EMBL" id="FNVG01000003">
    <property type="protein sequence ID" value="SEF72582.1"/>
    <property type="molecule type" value="Genomic_DNA"/>
</dbReference>
<evidence type="ECO:0000259" key="7">
    <source>
        <dbReference type="Pfam" id="PF05175"/>
    </source>
</evidence>
<evidence type="ECO:0000256" key="2">
    <source>
        <dbReference type="ARBA" id="ARBA00022603"/>
    </source>
</evidence>
<dbReference type="GO" id="GO:0008033">
    <property type="term" value="P:tRNA processing"/>
    <property type="evidence" value="ECO:0007669"/>
    <property type="project" value="UniProtKB-UniRule"/>
</dbReference>
<dbReference type="GO" id="GO:0005737">
    <property type="term" value="C:cytoplasm"/>
    <property type="evidence" value="ECO:0007669"/>
    <property type="project" value="UniProtKB-SubCell"/>
</dbReference>
<dbReference type="Proteomes" id="UP000236721">
    <property type="component" value="Unassembled WGS sequence"/>
</dbReference>
<feature type="domain" description="Methyltransferase small" evidence="7">
    <location>
        <begin position="20"/>
        <end position="103"/>
    </location>
</feature>
<dbReference type="InterPro" id="IPR022882">
    <property type="entry name" value="tRNA_adenine-N6_MeTrfase"/>
</dbReference>
<dbReference type="Gene3D" id="3.40.50.150">
    <property type="entry name" value="Vaccinia Virus protein VP39"/>
    <property type="match status" value="1"/>
</dbReference>
<dbReference type="InterPro" id="IPR007848">
    <property type="entry name" value="Small_mtfrase_dom"/>
</dbReference>
<keyword evidence="3 6" id="KW-0808">Transferase</keyword>
<keyword evidence="5 6" id="KW-0819">tRNA processing</keyword>
<keyword evidence="4 6" id="KW-0949">S-adenosyl-L-methionine</keyword>
<dbReference type="HAMAP" id="MF_01872">
    <property type="entry name" value="tRNA_methyltr_YfiC"/>
    <property type="match status" value="1"/>
</dbReference>
<proteinExistence type="inferred from homology"/>
<dbReference type="AlphaFoldDB" id="A0A1H5UBU9"/>
<dbReference type="PROSITE" id="PS00092">
    <property type="entry name" value="N6_MTASE"/>
    <property type="match status" value="1"/>
</dbReference>
<dbReference type="EC" id="2.1.1.223" evidence="6"/>
<dbReference type="CDD" id="cd02440">
    <property type="entry name" value="AdoMet_MTases"/>
    <property type="match status" value="1"/>
</dbReference>
<sequence length="216" mass="24120">MPVSTDGILLGAWANFSMPEHLLDIGCGTGLLSLMLAQRFPNATIQAVDIDPVAIKDASYNVAHSPWQHRIDVTHGDITCITNNLKYSGIICNPPYFNSGEQSANQRRATARHTDSLTHEQLLDACWQLLCELGEACFVLPKVEGEQFIQQALKKGWYLHRICRIQATNNKACNRLLFAIGKQSREPSESVLVIHSEGGGYSRDFIALTREFYLKM</sequence>
<keyword evidence="1 6" id="KW-0963">Cytoplasm</keyword>
<gene>
    <name evidence="8" type="ORF">SAMN04488244_103104</name>
</gene>
<evidence type="ECO:0000256" key="1">
    <source>
        <dbReference type="ARBA" id="ARBA00022490"/>
    </source>
</evidence>
<reference evidence="9" key="1">
    <citation type="submission" date="2016-10" db="EMBL/GenBank/DDBJ databases">
        <authorList>
            <person name="Varghese N."/>
            <person name="Submissions S."/>
        </authorList>
    </citation>
    <scope>NUCLEOTIDE SEQUENCE [LARGE SCALE GENOMIC DNA]</scope>
    <source>
        <strain evidence="9">CGMCC 1.7062</strain>
    </source>
</reference>
<dbReference type="Pfam" id="PF05175">
    <property type="entry name" value="MTS"/>
    <property type="match status" value="1"/>
</dbReference>
<organism evidence="8 9">
    <name type="scientific">Vibrio hangzhouensis</name>
    <dbReference type="NCBI Taxonomy" id="462991"/>
    <lineage>
        <taxon>Bacteria</taxon>
        <taxon>Pseudomonadati</taxon>
        <taxon>Pseudomonadota</taxon>
        <taxon>Gammaproteobacteria</taxon>
        <taxon>Vibrionales</taxon>
        <taxon>Vibrionaceae</taxon>
        <taxon>Vibrio</taxon>
    </lineage>
</organism>